<protein>
    <submittedName>
        <fullName evidence="1">Uncharacterized protein</fullName>
    </submittedName>
</protein>
<gene>
    <name evidence="1" type="ORF">PCLFYP37_01468</name>
</gene>
<evidence type="ECO:0000313" key="1">
    <source>
        <dbReference type="EMBL" id="VYT91783.1"/>
    </source>
</evidence>
<proteinExistence type="predicted"/>
<dbReference type="EMBL" id="CACRUT010000008">
    <property type="protein sequence ID" value="VYT91783.1"/>
    <property type="molecule type" value="Genomic_DNA"/>
</dbReference>
<name>A0A6N3AM24_9BACT</name>
<dbReference type="AlphaFoldDB" id="A0A6N3AM24"/>
<organism evidence="1">
    <name type="scientific">Paraprevotella clara</name>
    <dbReference type="NCBI Taxonomy" id="454154"/>
    <lineage>
        <taxon>Bacteria</taxon>
        <taxon>Pseudomonadati</taxon>
        <taxon>Bacteroidota</taxon>
        <taxon>Bacteroidia</taxon>
        <taxon>Bacteroidales</taxon>
        <taxon>Prevotellaceae</taxon>
        <taxon>Paraprevotella</taxon>
    </lineage>
</organism>
<sequence length="51" mass="5735">MSYHFVIPDGLYGCVILVRSVIYVQIRDSQGCENDIVSKCQQHAGLGFNIF</sequence>
<accession>A0A6N3AM24</accession>
<reference evidence="1" key="1">
    <citation type="submission" date="2019-11" db="EMBL/GenBank/DDBJ databases">
        <authorList>
            <person name="Feng L."/>
        </authorList>
    </citation>
    <scope>NUCLEOTIDE SEQUENCE</scope>
    <source>
        <strain evidence="1">PclaraLFYP37</strain>
    </source>
</reference>